<reference evidence="2 3" key="1">
    <citation type="submission" date="2018-10" db="EMBL/GenBank/DDBJ databases">
        <authorList>
            <person name="Criscuolo A."/>
        </authorList>
    </citation>
    <scope>NUCLEOTIDE SEQUENCE [LARGE SCALE GENOMIC DNA]</scope>
    <source>
        <strain evidence="2">DnA1</strain>
    </source>
</reference>
<dbReference type="Proteomes" id="UP000277294">
    <property type="component" value="Unassembled WGS sequence"/>
</dbReference>
<name>A0A3P4AY85_9BURK</name>
<protein>
    <recommendedName>
        <fullName evidence="1">SnoaL-like domain-containing protein</fullName>
    </recommendedName>
</protein>
<dbReference type="SUPFAM" id="SSF54427">
    <property type="entry name" value="NTF2-like"/>
    <property type="match status" value="1"/>
</dbReference>
<dbReference type="RefSeq" id="WP_124078389.1">
    <property type="nucleotide sequence ID" value="NZ_UWPJ01000009.1"/>
</dbReference>
<accession>A0A3P4AY85</accession>
<dbReference type="AlphaFoldDB" id="A0A3P4AY85"/>
<sequence>MNGTLTGSAARWLDEAACTRLCVDFANHIDARRYEPLLDLFTDDGVLDRMGTVTSGQAEIARFLDARPAGMATRHLCTNIRIAFASADDATGFCYVLFFQGVPGTAGEPAQASGPPSVVEYHDRYQRTPQGWRIRERRIRMAIRP</sequence>
<dbReference type="OrthoDB" id="8964892at2"/>
<proteinExistence type="predicted"/>
<keyword evidence="3" id="KW-1185">Reference proteome</keyword>
<dbReference type="CDD" id="cd00531">
    <property type="entry name" value="NTF2_like"/>
    <property type="match status" value="1"/>
</dbReference>
<feature type="domain" description="SnoaL-like" evidence="1">
    <location>
        <begin position="12"/>
        <end position="138"/>
    </location>
</feature>
<dbReference type="Gene3D" id="3.10.450.50">
    <property type="match status" value="1"/>
</dbReference>
<organism evidence="2 3">
    <name type="scientific">Pigmentiphaga humi</name>
    <dbReference type="NCBI Taxonomy" id="2478468"/>
    <lineage>
        <taxon>Bacteria</taxon>
        <taxon>Pseudomonadati</taxon>
        <taxon>Pseudomonadota</taxon>
        <taxon>Betaproteobacteria</taxon>
        <taxon>Burkholderiales</taxon>
        <taxon>Alcaligenaceae</taxon>
        <taxon>Pigmentiphaga</taxon>
    </lineage>
</organism>
<evidence type="ECO:0000313" key="3">
    <source>
        <dbReference type="Proteomes" id="UP000277294"/>
    </source>
</evidence>
<evidence type="ECO:0000259" key="1">
    <source>
        <dbReference type="Pfam" id="PF13577"/>
    </source>
</evidence>
<dbReference type="EMBL" id="UWPJ01000009">
    <property type="protein sequence ID" value="VCU69034.1"/>
    <property type="molecule type" value="Genomic_DNA"/>
</dbReference>
<dbReference type="InterPro" id="IPR032710">
    <property type="entry name" value="NTF2-like_dom_sf"/>
</dbReference>
<dbReference type="InterPro" id="IPR037401">
    <property type="entry name" value="SnoaL-like"/>
</dbReference>
<evidence type="ECO:0000313" key="2">
    <source>
        <dbReference type="EMBL" id="VCU69034.1"/>
    </source>
</evidence>
<gene>
    <name evidence="2" type="ORF">PIGHUM_01094</name>
</gene>
<dbReference type="Pfam" id="PF13577">
    <property type="entry name" value="SnoaL_4"/>
    <property type="match status" value="1"/>
</dbReference>